<dbReference type="InterPro" id="IPR005467">
    <property type="entry name" value="His_kinase_dom"/>
</dbReference>
<dbReference type="CDD" id="cd07041">
    <property type="entry name" value="STAS_RsbR_RsbS_like"/>
    <property type="match status" value="1"/>
</dbReference>
<dbReference type="PROSITE" id="PS50109">
    <property type="entry name" value="HIS_KIN"/>
    <property type="match status" value="1"/>
</dbReference>
<keyword evidence="1 8" id="KW-0808">Transferase</keyword>
<dbReference type="GO" id="GO:0000155">
    <property type="term" value="F:phosphorelay sensor kinase activity"/>
    <property type="evidence" value="ECO:0007669"/>
    <property type="project" value="InterPro"/>
</dbReference>
<evidence type="ECO:0000259" key="7">
    <source>
        <dbReference type="PROSITE" id="PS50801"/>
    </source>
</evidence>
<evidence type="ECO:0000313" key="8">
    <source>
        <dbReference type="EMBL" id="CAG7625653.1"/>
    </source>
</evidence>
<feature type="domain" description="STAS" evidence="7">
    <location>
        <begin position="399"/>
        <end position="511"/>
    </location>
</feature>
<feature type="domain" description="Histidine kinase" evidence="6">
    <location>
        <begin position="26"/>
        <end position="230"/>
    </location>
</feature>
<keyword evidence="5" id="KW-0902">Two-component regulatory system</keyword>
<keyword evidence="2" id="KW-0547">Nucleotide-binding</keyword>
<gene>
    <name evidence="8" type="primary">sasA_13</name>
    <name evidence="8" type="ORF">PAESOLCIP111_02749</name>
</gene>
<keyword evidence="9" id="KW-1185">Reference proteome</keyword>
<dbReference type="SMART" id="SM00387">
    <property type="entry name" value="HATPase_c"/>
    <property type="match status" value="1"/>
</dbReference>
<evidence type="ECO:0000259" key="6">
    <source>
        <dbReference type="PROSITE" id="PS50109"/>
    </source>
</evidence>
<dbReference type="InterPro" id="IPR002645">
    <property type="entry name" value="STAS_dom"/>
</dbReference>
<evidence type="ECO:0000256" key="3">
    <source>
        <dbReference type="ARBA" id="ARBA00022777"/>
    </source>
</evidence>
<keyword evidence="4" id="KW-0067">ATP-binding</keyword>
<evidence type="ECO:0000256" key="5">
    <source>
        <dbReference type="ARBA" id="ARBA00023012"/>
    </source>
</evidence>
<dbReference type="Pfam" id="PF02518">
    <property type="entry name" value="HATPase_c"/>
    <property type="match status" value="1"/>
</dbReference>
<dbReference type="PROSITE" id="PS50801">
    <property type="entry name" value="STAS"/>
    <property type="match status" value="1"/>
</dbReference>
<dbReference type="PANTHER" id="PTHR43065">
    <property type="entry name" value="SENSOR HISTIDINE KINASE"/>
    <property type="match status" value="1"/>
</dbReference>
<name>A0A916K2P9_9BACL</name>
<sequence>MQRNDTSDEQNNHLTRLASVGQIAAGIAHEVRNPLTAVKGFLQLLQEQSPHTYLDIAHQELDNAISTLQDLLNVSKPDLDDEPYQSINLCVELDAILNLFQDKMYKIRVERKYENVDLEIMGRKNQLKRAIFNVIKNAFESISDEGTVSVRHSLDADGKQARIIISDTGSGIPKEKLALLGTPFFSTKSEGTGMGLVQVFSTVYQHGGTIDIDSEESRGTTFCIRVPMERSRASGVVELDLTYRPDMSLEQFMLHNKEAFEESLLNEAMNLRELLVDIQTIGSIDLLQNAHKLVIFLVRNQHYEIMNFAKEEGMLWAKQPSLNLSVKLEWFQSIRRVLWSFLYNYDRLCGTAVTRESYYSQERQINSTLDIFLQQFVVSYTTIKDELIQAHQEMINDLSVPIIPMSSSISILPLLGTVDTHRAKMIREKVLHQVGKMQIQTLLIDMSGVALLDAVVADHLFKIVNGIGFMGCSAVITGIRPEIANTMVELGIQFNDKVKVKGTLQQAFEEIRSSALL</sequence>
<dbReference type="GO" id="GO:0005524">
    <property type="term" value="F:ATP binding"/>
    <property type="evidence" value="ECO:0007669"/>
    <property type="project" value="UniProtKB-KW"/>
</dbReference>
<dbReference type="Pfam" id="PF01740">
    <property type="entry name" value="STAS"/>
    <property type="match status" value="1"/>
</dbReference>
<reference evidence="8" key="1">
    <citation type="submission" date="2021-06" db="EMBL/GenBank/DDBJ databases">
        <authorList>
            <person name="Criscuolo A."/>
        </authorList>
    </citation>
    <scope>NUCLEOTIDE SEQUENCE</scope>
    <source>
        <strain evidence="8">CIP111600</strain>
    </source>
</reference>
<dbReference type="EMBL" id="CAJVAS010000010">
    <property type="protein sequence ID" value="CAG7625653.1"/>
    <property type="molecule type" value="Genomic_DNA"/>
</dbReference>
<protein>
    <submittedName>
        <fullName evidence="8">Adaptive-response sensory-kinase SasA</fullName>
        <ecNumber evidence="8">2.7.-.-</ecNumber>
    </submittedName>
</protein>
<proteinExistence type="predicted"/>
<evidence type="ECO:0000313" key="9">
    <source>
        <dbReference type="Proteomes" id="UP000693672"/>
    </source>
</evidence>
<evidence type="ECO:0000256" key="4">
    <source>
        <dbReference type="ARBA" id="ARBA00022840"/>
    </source>
</evidence>
<keyword evidence="3" id="KW-0418">Kinase</keyword>
<organism evidence="8 9">
    <name type="scientific">Paenibacillus solanacearum</name>
    <dbReference type="NCBI Taxonomy" id="2048548"/>
    <lineage>
        <taxon>Bacteria</taxon>
        <taxon>Bacillati</taxon>
        <taxon>Bacillota</taxon>
        <taxon>Bacilli</taxon>
        <taxon>Bacillales</taxon>
        <taxon>Paenibacillaceae</taxon>
        <taxon>Paenibacillus</taxon>
    </lineage>
</organism>
<accession>A0A916K2P9</accession>
<dbReference type="SMART" id="SM00388">
    <property type="entry name" value="HisKA"/>
    <property type="match status" value="1"/>
</dbReference>
<dbReference type="PANTHER" id="PTHR43065:SF46">
    <property type="entry name" value="C4-DICARBOXYLATE TRANSPORT SENSOR PROTEIN DCTB"/>
    <property type="match status" value="1"/>
</dbReference>
<dbReference type="Pfam" id="PF00512">
    <property type="entry name" value="HisKA"/>
    <property type="match status" value="1"/>
</dbReference>
<dbReference type="InterPro" id="IPR003594">
    <property type="entry name" value="HATPase_dom"/>
</dbReference>
<dbReference type="InterPro" id="IPR003661">
    <property type="entry name" value="HisK_dim/P_dom"/>
</dbReference>
<evidence type="ECO:0000256" key="1">
    <source>
        <dbReference type="ARBA" id="ARBA00022679"/>
    </source>
</evidence>
<dbReference type="Proteomes" id="UP000693672">
    <property type="component" value="Unassembled WGS sequence"/>
</dbReference>
<dbReference type="AlphaFoldDB" id="A0A916K2P9"/>
<dbReference type="CDD" id="cd00082">
    <property type="entry name" value="HisKA"/>
    <property type="match status" value="1"/>
</dbReference>
<comment type="caution">
    <text evidence="8">The sequence shown here is derived from an EMBL/GenBank/DDBJ whole genome shotgun (WGS) entry which is preliminary data.</text>
</comment>
<evidence type="ECO:0000256" key="2">
    <source>
        <dbReference type="ARBA" id="ARBA00022741"/>
    </source>
</evidence>
<dbReference type="EC" id="2.7.-.-" evidence="8"/>